<comment type="caution">
    <text evidence="5">The sequence shown here is derived from an EMBL/GenBank/DDBJ whole genome shotgun (WGS) entry which is preliminary data.</text>
</comment>
<dbReference type="SUPFAM" id="SSF56349">
    <property type="entry name" value="DNA breaking-rejoining enzymes"/>
    <property type="match status" value="1"/>
</dbReference>
<protein>
    <submittedName>
        <fullName evidence="5">Tyrosine-type recombinase/integrase</fullName>
    </submittedName>
</protein>
<dbReference type="Proteomes" id="UP000326302">
    <property type="component" value="Unassembled WGS sequence"/>
</dbReference>
<dbReference type="Pfam" id="PF00589">
    <property type="entry name" value="Phage_integrase"/>
    <property type="match status" value="1"/>
</dbReference>
<dbReference type="PANTHER" id="PTHR30349:SF41">
    <property type="entry name" value="INTEGRASE_RECOMBINASE PROTEIN MJ0367-RELATED"/>
    <property type="match status" value="1"/>
</dbReference>
<dbReference type="CDD" id="cd00397">
    <property type="entry name" value="DNA_BRE_C"/>
    <property type="match status" value="1"/>
</dbReference>
<keyword evidence="2" id="KW-0238">DNA-binding</keyword>
<sequence length="377" mass="43769">MNFAGEAAEATFDFPIVAEETIDSLADQHARAQTDYDSWKRELLEWLLTEGKDPDRLRGYSDRTVRNTSYKTDQIMRWLWNERGYTTELTPEDADQLMKELGRYSEYGDANLNTFVKVIKRVFQFYNHERRRSIEWECRLNLNEPNVTNRDYFKKDEFRALYEAALKHGAVKHYHSCTPAERDALKRVLAQRFETPKEQIGPEAFQRANSFKIPSLVSVALDCGLRPVEVGRATVDWVNLDNATLDIPKEESSKNVENWRCVLSDKSLRTLRKWLGERSTYEKYEGTNALWLNDKGNVYGSSPLNYLLEKLIESAEIQPAGRELTWYSIRHGVATVWADEENIQDAREQLRHKKVETTLGYAHSGAEGRLGKVNSKW</sequence>
<evidence type="ECO:0000259" key="4">
    <source>
        <dbReference type="PROSITE" id="PS51898"/>
    </source>
</evidence>
<dbReference type="OrthoDB" id="330648at2157"/>
<dbReference type="EMBL" id="QJOW01000002">
    <property type="protein sequence ID" value="KAB7517097.1"/>
    <property type="molecule type" value="Genomic_DNA"/>
</dbReference>
<dbReference type="AlphaFoldDB" id="A0A5N5UEM1"/>
<name>A0A5N5UEM1_9EURY</name>
<dbReference type="PANTHER" id="PTHR30349">
    <property type="entry name" value="PHAGE INTEGRASE-RELATED"/>
    <property type="match status" value="1"/>
</dbReference>
<dbReference type="Gene3D" id="1.10.443.10">
    <property type="entry name" value="Intergrase catalytic core"/>
    <property type="match status" value="1"/>
</dbReference>
<reference evidence="5 6" key="1">
    <citation type="submission" date="2019-10" db="EMBL/GenBank/DDBJ databases">
        <title>Unraveling microbial dark matter from salterns through culturing: the case of the genus Halosegnis.</title>
        <authorList>
            <person name="Duran-Viseras A."/>
            <person name="Andrei A.-S."/>
            <person name="Vera-Gargallo B."/>
            <person name="Ghai R."/>
            <person name="Sanchez-Porro C."/>
            <person name="Ventosa A."/>
        </authorList>
    </citation>
    <scope>NUCLEOTIDE SEQUENCE [LARGE SCALE GENOMIC DNA]</scope>
    <source>
        <strain evidence="5 6">F17-44</strain>
    </source>
</reference>
<dbReference type="GO" id="GO:0015074">
    <property type="term" value="P:DNA integration"/>
    <property type="evidence" value="ECO:0007669"/>
    <property type="project" value="UniProtKB-KW"/>
</dbReference>
<evidence type="ECO:0000313" key="6">
    <source>
        <dbReference type="Proteomes" id="UP000326302"/>
    </source>
</evidence>
<evidence type="ECO:0000256" key="2">
    <source>
        <dbReference type="ARBA" id="ARBA00023125"/>
    </source>
</evidence>
<dbReference type="InterPro" id="IPR013762">
    <property type="entry name" value="Integrase-like_cat_sf"/>
</dbReference>
<dbReference type="InterPro" id="IPR050090">
    <property type="entry name" value="Tyrosine_recombinase_XerCD"/>
</dbReference>
<dbReference type="RefSeq" id="WP_152119978.1">
    <property type="nucleotide sequence ID" value="NZ_QJOW01000002.1"/>
</dbReference>
<evidence type="ECO:0000256" key="1">
    <source>
        <dbReference type="ARBA" id="ARBA00022908"/>
    </source>
</evidence>
<evidence type="ECO:0000256" key="3">
    <source>
        <dbReference type="ARBA" id="ARBA00023172"/>
    </source>
</evidence>
<keyword evidence="3" id="KW-0233">DNA recombination</keyword>
<dbReference type="InterPro" id="IPR002104">
    <property type="entry name" value="Integrase_catalytic"/>
</dbReference>
<proteinExistence type="predicted"/>
<feature type="domain" description="Tyr recombinase" evidence="4">
    <location>
        <begin position="184"/>
        <end position="375"/>
    </location>
</feature>
<dbReference type="GO" id="GO:0003677">
    <property type="term" value="F:DNA binding"/>
    <property type="evidence" value="ECO:0007669"/>
    <property type="project" value="UniProtKB-KW"/>
</dbReference>
<keyword evidence="1" id="KW-0229">DNA integration</keyword>
<dbReference type="GO" id="GO:0006310">
    <property type="term" value="P:DNA recombination"/>
    <property type="evidence" value="ECO:0007669"/>
    <property type="project" value="UniProtKB-KW"/>
</dbReference>
<dbReference type="PROSITE" id="PS51898">
    <property type="entry name" value="TYR_RECOMBINASE"/>
    <property type="match status" value="1"/>
</dbReference>
<organism evidence="5 6">
    <name type="scientific">Halosegnis rubeus</name>
    <dbReference type="NCBI Taxonomy" id="2212850"/>
    <lineage>
        <taxon>Archaea</taxon>
        <taxon>Methanobacteriati</taxon>
        <taxon>Methanobacteriota</taxon>
        <taxon>Stenosarchaea group</taxon>
        <taxon>Halobacteria</taxon>
        <taxon>Halobacteriales</taxon>
        <taxon>Natronomonadaceae</taxon>
        <taxon>Halosegnis</taxon>
    </lineage>
</organism>
<dbReference type="InterPro" id="IPR011010">
    <property type="entry name" value="DNA_brk_join_enz"/>
</dbReference>
<accession>A0A5N5UEM1</accession>
<evidence type="ECO:0000313" key="5">
    <source>
        <dbReference type="EMBL" id="KAB7517097.1"/>
    </source>
</evidence>
<gene>
    <name evidence="5" type="ORF">DMP03_06985</name>
</gene>